<keyword evidence="7" id="KW-0653">Protein transport</keyword>
<dbReference type="PANTHER" id="PTHR30558">
    <property type="entry name" value="EXBD MEMBRANE COMPONENT OF PMF-DRIVEN MACROMOLECULE IMPORT SYSTEM"/>
    <property type="match status" value="1"/>
</dbReference>
<dbReference type="AlphaFoldDB" id="A0A4R5W2W0"/>
<accession>A0A4R5W2W0</accession>
<keyword evidence="4 7" id="KW-0812">Transmembrane</keyword>
<keyword evidence="5 8" id="KW-1133">Transmembrane helix</keyword>
<proteinExistence type="inferred from homology"/>
<dbReference type="EMBL" id="SMYL01000002">
    <property type="protein sequence ID" value="TDK66990.1"/>
    <property type="molecule type" value="Genomic_DNA"/>
</dbReference>
<evidence type="ECO:0000256" key="5">
    <source>
        <dbReference type="ARBA" id="ARBA00022989"/>
    </source>
</evidence>
<comment type="similarity">
    <text evidence="2 7">Belongs to the ExbD/TolR family.</text>
</comment>
<evidence type="ECO:0000313" key="10">
    <source>
        <dbReference type="Proteomes" id="UP000294829"/>
    </source>
</evidence>
<name>A0A4R5W2W0_9BURK</name>
<dbReference type="GO" id="GO:0015031">
    <property type="term" value="P:protein transport"/>
    <property type="evidence" value="ECO:0007669"/>
    <property type="project" value="UniProtKB-KW"/>
</dbReference>
<dbReference type="Proteomes" id="UP000294829">
    <property type="component" value="Unassembled WGS sequence"/>
</dbReference>
<evidence type="ECO:0000256" key="1">
    <source>
        <dbReference type="ARBA" id="ARBA00004162"/>
    </source>
</evidence>
<feature type="transmembrane region" description="Helical" evidence="8">
    <location>
        <begin position="20"/>
        <end position="40"/>
    </location>
</feature>
<dbReference type="OrthoDB" id="9798629at2"/>
<dbReference type="InterPro" id="IPR003400">
    <property type="entry name" value="ExbD"/>
</dbReference>
<reference evidence="9 10" key="1">
    <citation type="submission" date="2019-03" db="EMBL/GenBank/DDBJ databases">
        <title>Sapientia aquatica gen. nov., sp. nov., isolated from a crater lake.</title>
        <authorList>
            <person name="Felfoldi T."/>
            <person name="Szabo A."/>
            <person name="Toth E."/>
            <person name="Schumann P."/>
            <person name="Keki Z."/>
            <person name="Marialigeti K."/>
            <person name="Mathe I."/>
        </authorList>
    </citation>
    <scope>NUCLEOTIDE SEQUENCE [LARGE SCALE GENOMIC DNA]</scope>
    <source>
        <strain evidence="9 10">SA-152</strain>
    </source>
</reference>
<dbReference type="Gene3D" id="3.30.420.270">
    <property type="match status" value="1"/>
</dbReference>
<evidence type="ECO:0000256" key="7">
    <source>
        <dbReference type="RuleBase" id="RU003879"/>
    </source>
</evidence>
<evidence type="ECO:0000256" key="4">
    <source>
        <dbReference type="ARBA" id="ARBA00022692"/>
    </source>
</evidence>
<comment type="subcellular location">
    <subcellularLocation>
        <location evidence="1">Cell membrane</location>
        <topology evidence="1">Single-pass membrane protein</topology>
    </subcellularLocation>
    <subcellularLocation>
        <location evidence="7">Cell membrane</location>
        <topology evidence="7">Single-pass type II membrane protein</topology>
    </subcellularLocation>
</comment>
<gene>
    <name evidence="9" type="ORF">E2I14_04190</name>
</gene>
<evidence type="ECO:0000256" key="6">
    <source>
        <dbReference type="ARBA" id="ARBA00023136"/>
    </source>
</evidence>
<protein>
    <submittedName>
        <fullName evidence="9">ExbD/TolR family protein</fullName>
    </submittedName>
</protein>
<dbReference type="Pfam" id="PF02472">
    <property type="entry name" value="ExbD"/>
    <property type="match status" value="1"/>
</dbReference>
<sequence>MMAVSMRSGRTRKLKFEINVVPYIDVMLVLVVILMVAAPMTNPSVVNLPNAGPSKQAPTDYLEIAIKPDGTATVGKHSAGKPEKTLSHADLLERLQHLHETEPDLPLLIAADKEIKYDEVMQMIAGAKKLGITRVGLATK</sequence>
<evidence type="ECO:0000256" key="8">
    <source>
        <dbReference type="SAM" id="Phobius"/>
    </source>
</evidence>
<evidence type="ECO:0000256" key="3">
    <source>
        <dbReference type="ARBA" id="ARBA00022475"/>
    </source>
</evidence>
<evidence type="ECO:0000256" key="2">
    <source>
        <dbReference type="ARBA" id="ARBA00005811"/>
    </source>
</evidence>
<keyword evidence="6 8" id="KW-0472">Membrane</keyword>
<dbReference type="GO" id="GO:0022857">
    <property type="term" value="F:transmembrane transporter activity"/>
    <property type="evidence" value="ECO:0007669"/>
    <property type="project" value="InterPro"/>
</dbReference>
<keyword evidence="10" id="KW-1185">Reference proteome</keyword>
<comment type="caution">
    <text evidence="9">The sequence shown here is derived from an EMBL/GenBank/DDBJ whole genome shotgun (WGS) entry which is preliminary data.</text>
</comment>
<dbReference type="PANTHER" id="PTHR30558:SF7">
    <property type="entry name" value="TOL-PAL SYSTEM PROTEIN TOLR"/>
    <property type="match status" value="1"/>
</dbReference>
<keyword evidence="7" id="KW-0813">Transport</keyword>
<dbReference type="GO" id="GO:0005886">
    <property type="term" value="C:plasma membrane"/>
    <property type="evidence" value="ECO:0007669"/>
    <property type="project" value="UniProtKB-SubCell"/>
</dbReference>
<organism evidence="9 10">
    <name type="scientific">Sapientia aquatica</name>
    <dbReference type="NCBI Taxonomy" id="1549640"/>
    <lineage>
        <taxon>Bacteria</taxon>
        <taxon>Pseudomonadati</taxon>
        <taxon>Pseudomonadota</taxon>
        <taxon>Betaproteobacteria</taxon>
        <taxon>Burkholderiales</taxon>
        <taxon>Oxalobacteraceae</taxon>
        <taxon>Sapientia</taxon>
    </lineage>
</organism>
<evidence type="ECO:0000313" key="9">
    <source>
        <dbReference type="EMBL" id="TDK66990.1"/>
    </source>
</evidence>
<keyword evidence="3" id="KW-1003">Cell membrane</keyword>